<dbReference type="AlphaFoldDB" id="A0A448WRU1"/>
<keyword evidence="7 8" id="KW-0694">RNA-binding</keyword>
<dbReference type="GO" id="GO:0005737">
    <property type="term" value="C:cytoplasm"/>
    <property type="evidence" value="ECO:0007669"/>
    <property type="project" value="UniProtKB-SubCell"/>
</dbReference>
<evidence type="ECO:0000256" key="6">
    <source>
        <dbReference type="ARBA" id="ARBA00022871"/>
    </source>
</evidence>
<comment type="caution">
    <text evidence="10">The sequence shown here is derived from an EMBL/GenBank/DDBJ whole genome shotgun (WGS) entry which is preliminary data.</text>
</comment>
<evidence type="ECO:0000256" key="4">
    <source>
        <dbReference type="ARBA" id="ARBA00022782"/>
    </source>
</evidence>
<keyword evidence="5" id="KW-0810">Translation regulation</keyword>
<protein>
    <recommendedName>
        <fullName evidence="9">RRM domain-containing protein</fullName>
    </recommendedName>
</protein>
<evidence type="ECO:0000259" key="9">
    <source>
        <dbReference type="PROSITE" id="PS50102"/>
    </source>
</evidence>
<dbReference type="GO" id="GO:0045948">
    <property type="term" value="P:positive regulation of translational initiation"/>
    <property type="evidence" value="ECO:0007669"/>
    <property type="project" value="TreeGrafter"/>
</dbReference>
<dbReference type="GO" id="GO:0007283">
    <property type="term" value="P:spermatogenesis"/>
    <property type="evidence" value="ECO:0007669"/>
    <property type="project" value="UniProtKB-KW"/>
</dbReference>
<dbReference type="Pfam" id="PF00076">
    <property type="entry name" value="RRM_1"/>
    <property type="match status" value="1"/>
</dbReference>
<keyword evidence="2" id="KW-0217">Developmental protein</keyword>
<gene>
    <name evidence="10" type="ORF">PXEA_LOCUS12047</name>
</gene>
<dbReference type="GO" id="GO:0003730">
    <property type="term" value="F:mRNA 3'-UTR binding"/>
    <property type="evidence" value="ECO:0007669"/>
    <property type="project" value="TreeGrafter"/>
</dbReference>
<dbReference type="InterPro" id="IPR012677">
    <property type="entry name" value="Nucleotide-bd_a/b_plait_sf"/>
</dbReference>
<evidence type="ECO:0000256" key="8">
    <source>
        <dbReference type="PROSITE-ProRule" id="PRU00176"/>
    </source>
</evidence>
<evidence type="ECO:0000256" key="7">
    <source>
        <dbReference type="ARBA" id="ARBA00022884"/>
    </source>
</evidence>
<dbReference type="GO" id="GO:0070935">
    <property type="term" value="P:3'-UTR-mediated mRNA stabilization"/>
    <property type="evidence" value="ECO:0007669"/>
    <property type="project" value="TreeGrafter"/>
</dbReference>
<evidence type="ECO:0000313" key="11">
    <source>
        <dbReference type="Proteomes" id="UP000784294"/>
    </source>
</evidence>
<dbReference type="FunFam" id="3.30.70.330:FF:000167">
    <property type="entry name" value="protein boule-like isoform X1"/>
    <property type="match status" value="1"/>
</dbReference>
<dbReference type="InterPro" id="IPR000504">
    <property type="entry name" value="RRM_dom"/>
</dbReference>
<dbReference type="OrthoDB" id="762982at2759"/>
<keyword evidence="3" id="KW-0963">Cytoplasm</keyword>
<evidence type="ECO:0000256" key="1">
    <source>
        <dbReference type="ARBA" id="ARBA00004496"/>
    </source>
</evidence>
<keyword evidence="6" id="KW-0744">Spermatogenesis</keyword>
<dbReference type="PANTHER" id="PTHR11176:SF57">
    <property type="entry name" value="PROTEIN BOULE"/>
    <property type="match status" value="1"/>
</dbReference>
<dbReference type="GO" id="GO:0051321">
    <property type="term" value="P:meiotic cell cycle"/>
    <property type="evidence" value="ECO:0007669"/>
    <property type="project" value="UniProtKB-ARBA"/>
</dbReference>
<keyword evidence="11" id="KW-1185">Reference proteome</keyword>
<dbReference type="EMBL" id="CAAALY010037749">
    <property type="protein sequence ID" value="VEL18607.1"/>
    <property type="molecule type" value="Genomic_DNA"/>
</dbReference>
<evidence type="ECO:0000256" key="2">
    <source>
        <dbReference type="ARBA" id="ARBA00022473"/>
    </source>
</evidence>
<dbReference type="Proteomes" id="UP000784294">
    <property type="component" value="Unassembled WGS sequence"/>
</dbReference>
<evidence type="ECO:0000256" key="5">
    <source>
        <dbReference type="ARBA" id="ARBA00022845"/>
    </source>
</evidence>
<sequence length="361" mass="40630">MRLLNQAEWQAGKCPHAHCYTAVQTSRLMCSSAVSIVFVPYGRRGKLVHAMLCMHIRACTCPYFPGNLMCTPASTDRQHTYVVRTDWPLICTTCTSRTYWSKLGRLFRKFSPIDTGLGLKSLAGLHIQAGDVASRFLSENSLVPVPCQALSGGSSNPPKFGTLIPNRIFVGGIPSNTTEQELKNFFSTFGQIKDVKIINDRLGASKGSYGFVTFESQEMAEKIIKNEVTFFSYTYSPQSETLIFKDRKLNIGHAIRKQQVLPRTDIPAALFFTGSAMAPYGLQNGMAVYPMSGQDYPLMAQVCSLNFIALFSFNHTALHRNSFIFCHYWFIWLLKGLMSHDPRLNITFWEIIVPIFIRQDT</sequence>
<evidence type="ECO:0000256" key="3">
    <source>
        <dbReference type="ARBA" id="ARBA00022490"/>
    </source>
</evidence>
<dbReference type="PANTHER" id="PTHR11176">
    <property type="entry name" value="BOULE-RELATED"/>
    <property type="match status" value="1"/>
</dbReference>
<dbReference type="InterPro" id="IPR035979">
    <property type="entry name" value="RBD_domain_sf"/>
</dbReference>
<accession>A0A448WRU1</accession>
<dbReference type="SUPFAM" id="SSF54928">
    <property type="entry name" value="RNA-binding domain, RBD"/>
    <property type="match status" value="1"/>
</dbReference>
<dbReference type="GO" id="GO:0030154">
    <property type="term" value="P:cell differentiation"/>
    <property type="evidence" value="ECO:0007669"/>
    <property type="project" value="UniProtKB-KW"/>
</dbReference>
<dbReference type="InterPro" id="IPR034988">
    <property type="entry name" value="DAZ_BOULE_RRM"/>
</dbReference>
<evidence type="ECO:0000313" key="10">
    <source>
        <dbReference type="EMBL" id="VEL18607.1"/>
    </source>
</evidence>
<comment type="subcellular location">
    <subcellularLocation>
        <location evidence="1">Cytoplasm</location>
    </subcellularLocation>
</comment>
<reference evidence="10" key="1">
    <citation type="submission" date="2018-11" db="EMBL/GenBank/DDBJ databases">
        <authorList>
            <consortium name="Pathogen Informatics"/>
        </authorList>
    </citation>
    <scope>NUCLEOTIDE SEQUENCE</scope>
</reference>
<dbReference type="GO" id="GO:0008494">
    <property type="term" value="F:translation activator activity"/>
    <property type="evidence" value="ECO:0007669"/>
    <property type="project" value="TreeGrafter"/>
</dbReference>
<feature type="domain" description="RRM" evidence="9">
    <location>
        <begin position="166"/>
        <end position="256"/>
    </location>
</feature>
<dbReference type="SMART" id="SM00360">
    <property type="entry name" value="RRM"/>
    <property type="match status" value="1"/>
</dbReference>
<dbReference type="CDD" id="cd12412">
    <property type="entry name" value="RRM_DAZL_BOULE"/>
    <property type="match status" value="1"/>
</dbReference>
<organism evidence="10 11">
    <name type="scientific">Protopolystoma xenopodis</name>
    <dbReference type="NCBI Taxonomy" id="117903"/>
    <lineage>
        <taxon>Eukaryota</taxon>
        <taxon>Metazoa</taxon>
        <taxon>Spiralia</taxon>
        <taxon>Lophotrochozoa</taxon>
        <taxon>Platyhelminthes</taxon>
        <taxon>Monogenea</taxon>
        <taxon>Polyopisthocotylea</taxon>
        <taxon>Polystomatidea</taxon>
        <taxon>Polystomatidae</taxon>
        <taxon>Protopolystoma</taxon>
    </lineage>
</organism>
<dbReference type="Gene3D" id="3.30.70.330">
    <property type="match status" value="1"/>
</dbReference>
<proteinExistence type="predicted"/>
<keyword evidence="4" id="KW-0221">Differentiation</keyword>
<dbReference type="PROSITE" id="PS50102">
    <property type="entry name" value="RRM"/>
    <property type="match status" value="1"/>
</dbReference>
<name>A0A448WRU1_9PLAT</name>